<sequence length="118" mass="12133">MNGTVPETVLAKTKELIAASTCCAAAKKAAEDWLAALGTEKEAAAARAYVEELERDIMPLENLIAFAKSPDGARVFGGRAGEVAAHAGELLAGGKKYCDCPACAAAEAILAEKAAILR</sequence>
<gene>
    <name evidence="1" type="ORF">IAA96_03710</name>
</gene>
<name>A0A9D9ELT8_9SPIR</name>
<accession>A0A9D9ELT8</accession>
<dbReference type="EMBL" id="JADIMS010000059">
    <property type="protein sequence ID" value="MBO8450192.1"/>
    <property type="molecule type" value="Genomic_DNA"/>
</dbReference>
<proteinExistence type="predicted"/>
<reference evidence="1" key="2">
    <citation type="journal article" date="2021" name="PeerJ">
        <title>Extensive microbial diversity within the chicken gut microbiome revealed by metagenomics and culture.</title>
        <authorList>
            <person name="Gilroy R."/>
            <person name="Ravi A."/>
            <person name="Getino M."/>
            <person name="Pursley I."/>
            <person name="Horton D.L."/>
            <person name="Alikhan N.F."/>
            <person name="Baker D."/>
            <person name="Gharbi K."/>
            <person name="Hall N."/>
            <person name="Watson M."/>
            <person name="Adriaenssens E.M."/>
            <person name="Foster-Nyarko E."/>
            <person name="Jarju S."/>
            <person name="Secka A."/>
            <person name="Antonio M."/>
            <person name="Oren A."/>
            <person name="Chaudhuri R.R."/>
            <person name="La Ragione R."/>
            <person name="Hildebrand F."/>
            <person name="Pallen M.J."/>
        </authorList>
    </citation>
    <scope>NUCLEOTIDE SEQUENCE</scope>
    <source>
        <strain evidence="1">B3-4054</strain>
    </source>
</reference>
<evidence type="ECO:0000313" key="2">
    <source>
        <dbReference type="Proteomes" id="UP000823616"/>
    </source>
</evidence>
<comment type="caution">
    <text evidence="1">The sequence shown here is derived from an EMBL/GenBank/DDBJ whole genome shotgun (WGS) entry which is preliminary data.</text>
</comment>
<reference evidence="1" key="1">
    <citation type="submission" date="2020-10" db="EMBL/GenBank/DDBJ databases">
        <authorList>
            <person name="Gilroy R."/>
        </authorList>
    </citation>
    <scope>NUCLEOTIDE SEQUENCE</scope>
    <source>
        <strain evidence="1">B3-4054</strain>
    </source>
</reference>
<dbReference type="AlphaFoldDB" id="A0A9D9ELT8"/>
<organism evidence="1 2">
    <name type="scientific">Candidatus Avitreponema avistercoris</name>
    <dbReference type="NCBI Taxonomy" id="2840705"/>
    <lineage>
        <taxon>Bacteria</taxon>
        <taxon>Pseudomonadati</taxon>
        <taxon>Spirochaetota</taxon>
        <taxon>Spirochaetia</taxon>
        <taxon>Spirochaetales</taxon>
        <taxon>Candidatus Avitreponema</taxon>
    </lineage>
</organism>
<protein>
    <submittedName>
        <fullName evidence="1">Molecular chaperone Hsp90</fullName>
    </submittedName>
</protein>
<dbReference type="Proteomes" id="UP000823616">
    <property type="component" value="Unassembled WGS sequence"/>
</dbReference>
<evidence type="ECO:0000313" key="1">
    <source>
        <dbReference type="EMBL" id="MBO8450192.1"/>
    </source>
</evidence>